<dbReference type="EMBL" id="MT141501">
    <property type="protein sequence ID" value="QJA63604.1"/>
    <property type="molecule type" value="Genomic_DNA"/>
</dbReference>
<dbReference type="AlphaFoldDB" id="A0A6M3J1Y2"/>
<accession>A0A6M3J1Y2</accession>
<name>A0A6M3J1Y2_9ZZZZ</name>
<organism evidence="1">
    <name type="scientific">viral metagenome</name>
    <dbReference type="NCBI Taxonomy" id="1070528"/>
    <lineage>
        <taxon>unclassified sequences</taxon>
        <taxon>metagenomes</taxon>
        <taxon>organismal metagenomes</taxon>
    </lineage>
</organism>
<reference evidence="1" key="1">
    <citation type="submission" date="2020-03" db="EMBL/GenBank/DDBJ databases">
        <title>The deep terrestrial virosphere.</title>
        <authorList>
            <person name="Holmfeldt K."/>
            <person name="Nilsson E."/>
            <person name="Simone D."/>
            <person name="Lopez-Fernandez M."/>
            <person name="Wu X."/>
            <person name="de Brujin I."/>
            <person name="Lundin D."/>
            <person name="Andersson A."/>
            <person name="Bertilsson S."/>
            <person name="Dopson M."/>
        </authorList>
    </citation>
    <scope>NUCLEOTIDE SEQUENCE</scope>
    <source>
        <strain evidence="2">MM415A01018</strain>
        <strain evidence="1">MM415B00605</strain>
    </source>
</reference>
<proteinExistence type="predicted"/>
<gene>
    <name evidence="2" type="ORF">MM415A01018_0011</name>
    <name evidence="1" type="ORF">MM415B00605_0013</name>
</gene>
<evidence type="ECO:0000313" key="2">
    <source>
        <dbReference type="EMBL" id="QJA78735.1"/>
    </source>
</evidence>
<sequence>MFIFKEYLHNKAAKQIERMKMDREKIGKVEQVVLAFFDYKNHHNYFVKTHKRDGDIVDFKADLTKLEAINEAISILQQMREIEEGKQS</sequence>
<evidence type="ECO:0000313" key="1">
    <source>
        <dbReference type="EMBL" id="QJA63604.1"/>
    </source>
</evidence>
<protein>
    <submittedName>
        <fullName evidence="1">Uncharacterized protein</fullName>
    </submittedName>
</protein>
<dbReference type="EMBL" id="MT142351">
    <property type="protein sequence ID" value="QJA78735.1"/>
    <property type="molecule type" value="Genomic_DNA"/>
</dbReference>